<evidence type="ECO:0000313" key="2">
    <source>
        <dbReference type="EMBL" id="EEY97810.1"/>
    </source>
</evidence>
<protein>
    <recommendedName>
        <fullName evidence="1">HNH nuclease domain-containing protein</fullName>
    </recommendedName>
</protein>
<dbReference type="Proteomes" id="UP000012047">
    <property type="component" value="Unassembled WGS sequence"/>
</dbReference>
<gene>
    <name evidence="2" type="ORF">HMPREF0016_00893</name>
</gene>
<organism evidence="2 3">
    <name type="scientific">Acinetobacter johnsonii SH046</name>
    <dbReference type="NCBI Taxonomy" id="575586"/>
    <lineage>
        <taxon>Bacteria</taxon>
        <taxon>Pseudomonadati</taxon>
        <taxon>Pseudomonadota</taxon>
        <taxon>Gammaproteobacteria</taxon>
        <taxon>Moraxellales</taxon>
        <taxon>Moraxellaceae</taxon>
        <taxon>Acinetobacter</taxon>
    </lineage>
</organism>
<dbReference type="EMBL" id="GG704964">
    <property type="protein sequence ID" value="EEY97810.1"/>
    <property type="molecule type" value="Genomic_DNA"/>
</dbReference>
<name>D0S8T8_ACIJO</name>
<dbReference type="SUPFAM" id="SSF54060">
    <property type="entry name" value="His-Me finger endonucleases"/>
    <property type="match status" value="1"/>
</dbReference>
<dbReference type="Pfam" id="PF13392">
    <property type="entry name" value="HNH_3"/>
    <property type="match status" value="1"/>
</dbReference>
<dbReference type="HOGENOM" id="CLU_086933_0_0_6"/>
<sequence length="199" mass="22966">MFDMAKGIAIKYTEEMLMFLRQHEEAPRIELTCKFNEKFGYKLSVDSIKAKCLRMGLKTGRTGCFSPGQKSWNKGLKGYMGANSTSFKKGNTPLNHRPVGYERITVDGYVEVKVAEPNVFESKHRWIWEQHHGKIPDNHVLVFKNMNKQDCRLENLMLISRAELVRLNQSYRKLATPETNETCVLMAKIKNKTHNLKVA</sequence>
<dbReference type="eggNOG" id="ENOG5032S64">
    <property type="taxonomic scope" value="Bacteria"/>
</dbReference>
<accession>D0S8T8</accession>
<dbReference type="InterPro" id="IPR003615">
    <property type="entry name" value="HNH_nuc"/>
</dbReference>
<dbReference type="AlphaFoldDB" id="D0S8T8"/>
<dbReference type="Gene3D" id="3.90.75.20">
    <property type="match status" value="1"/>
</dbReference>
<reference evidence="3" key="1">
    <citation type="journal article" date="2012" name="PLoS ONE">
        <title>The success of Acinetobacter species; genetic, metabolic and virulence attributes.</title>
        <authorList>
            <person name="Peleg A.Y."/>
            <person name="de Breij A."/>
            <person name="Adams M.D."/>
            <person name="Cerqueira G.M."/>
            <person name="Mocali S."/>
            <person name="Galardini M."/>
            <person name="Nibbering P.H."/>
            <person name="Earl A.M."/>
            <person name="Ward D.V."/>
            <person name="Paterson D.L."/>
            <person name="Seifert H."/>
            <person name="Dijkshoorn L."/>
        </authorList>
    </citation>
    <scope>NUCLEOTIDE SEQUENCE [LARGE SCALE GENOMIC DNA]</scope>
    <source>
        <strain evidence="3">SH046</strain>
    </source>
</reference>
<feature type="domain" description="HNH nuclease" evidence="1">
    <location>
        <begin position="123"/>
        <end position="165"/>
    </location>
</feature>
<evidence type="ECO:0000313" key="3">
    <source>
        <dbReference type="Proteomes" id="UP000012047"/>
    </source>
</evidence>
<evidence type="ECO:0000259" key="1">
    <source>
        <dbReference type="Pfam" id="PF13392"/>
    </source>
</evidence>
<dbReference type="InterPro" id="IPR044925">
    <property type="entry name" value="His-Me_finger_sf"/>
</dbReference>
<proteinExistence type="predicted"/>